<sequence length="111" mass="13043">MEPSVLQLNFDPPPPHLHHLASKLLPNLLRPPFHHQDRMPGLQEFEAEYKELWDWLMDMDAVVTGSHQLVMSDEQRHHLFKASELEVEDSSDCSVDFEADEDEKLFWDLVH</sequence>
<reference evidence="1 2" key="1">
    <citation type="submission" date="2021-06" db="EMBL/GenBank/DDBJ databases">
        <authorList>
            <person name="Palmer J.M."/>
        </authorList>
    </citation>
    <scope>NUCLEOTIDE SEQUENCE [LARGE SCALE GENOMIC DNA]</scope>
    <source>
        <strain evidence="1 2">MEX-2019</strain>
        <tissue evidence="1">Muscle</tissue>
    </source>
</reference>
<dbReference type="AlphaFoldDB" id="A0AAV9QSX1"/>
<evidence type="ECO:0000313" key="1">
    <source>
        <dbReference type="EMBL" id="KAK5599437.1"/>
    </source>
</evidence>
<comment type="caution">
    <text evidence="1">The sequence shown here is derived from an EMBL/GenBank/DDBJ whole genome shotgun (WGS) entry which is preliminary data.</text>
</comment>
<protein>
    <submittedName>
        <fullName evidence="1">Uncharacterized protein</fullName>
    </submittedName>
</protein>
<name>A0AAV9QSX1_9TELE</name>
<dbReference type="Proteomes" id="UP001311232">
    <property type="component" value="Unassembled WGS sequence"/>
</dbReference>
<keyword evidence="2" id="KW-1185">Reference proteome</keyword>
<evidence type="ECO:0000313" key="2">
    <source>
        <dbReference type="Proteomes" id="UP001311232"/>
    </source>
</evidence>
<dbReference type="EMBL" id="JAHHUM010002939">
    <property type="protein sequence ID" value="KAK5599437.1"/>
    <property type="molecule type" value="Genomic_DNA"/>
</dbReference>
<accession>A0AAV9QSX1</accession>
<gene>
    <name evidence="1" type="ORF">CRENBAI_021343</name>
</gene>
<proteinExistence type="predicted"/>
<organism evidence="1 2">
    <name type="scientific">Crenichthys baileyi</name>
    <name type="common">White River springfish</name>
    <dbReference type="NCBI Taxonomy" id="28760"/>
    <lineage>
        <taxon>Eukaryota</taxon>
        <taxon>Metazoa</taxon>
        <taxon>Chordata</taxon>
        <taxon>Craniata</taxon>
        <taxon>Vertebrata</taxon>
        <taxon>Euteleostomi</taxon>
        <taxon>Actinopterygii</taxon>
        <taxon>Neopterygii</taxon>
        <taxon>Teleostei</taxon>
        <taxon>Neoteleostei</taxon>
        <taxon>Acanthomorphata</taxon>
        <taxon>Ovalentaria</taxon>
        <taxon>Atherinomorphae</taxon>
        <taxon>Cyprinodontiformes</taxon>
        <taxon>Goodeidae</taxon>
        <taxon>Crenichthys</taxon>
    </lineage>
</organism>